<dbReference type="PANTHER" id="PTHR33926:SF4">
    <property type="entry name" value="PROTEIN TIC 22, CHLOROPLASTIC"/>
    <property type="match status" value="1"/>
</dbReference>
<proteinExistence type="predicted"/>
<feature type="region of interest" description="Disordered" evidence="4">
    <location>
        <begin position="257"/>
        <end position="285"/>
    </location>
</feature>
<reference evidence="6" key="1">
    <citation type="submission" date="2021-05" db="EMBL/GenBank/DDBJ databases">
        <title>The genome of the haptophyte Pavlova lutheri (Diacronema luteri, Pavlovales) - a model for lipid biosynthesis in eukaryotic algae.</title>
        <authorList>
            <person name="Hulatt C.J."/>
            <person name="Posewitz M.C."/>
        </authorList>
    </citation>
    <scope>NUCLEOTIDE SEQUENCE</scope>
    <source>
        <strain evidence="6">NIVA-4/92</strain>
    </source>
</reference>
<dbReference type="InterPro" id="IPR007378">
    <property type="entry name" value="Tic22-like"/>
</dbReference>
<evidence type="ECO:0000313" key="7">
    <source>
        <dbReference type="Proteomes" id="UP000751190"/>
    </source>
</evidence>
<keyword evidence="2" id="KW-0150">Chloroplast</keyword>
<keyword evidence="5" id="KW-0732">Signal</keyword>
<dbReference type="AlphaFoldDB" id="A0A8J5XXT9"/>
<evidence type="ECO:0000256" key="4">
    <source>
        <dbReference type="SAM" id="MobiDB-lite"/>
    </source>
</evidence>
<evidence type="ECO:0000256" key="2">
    <source>
        <dbReference type="ARBA" id="ARBA00022528"/>
    </source>
</evidence>
<dbReference type="GO" id="GO:0015031">
    <property type="term" value="P:protein transport"/>
    <property type="evidence" value="ECO:0007669"/>
    <property type="project" value="InterPro"/>
</dbReference>
<organism evidence="6 7">
    <name type="scientific">Diacronema lutheri</name>
    <name type="common">Unicellular marine alga</name>
    <name type="synonym">Monochrysis lutheri</name>
    <dbReference type="NCBI Taxonomy" id="2081491"/>
    <lineage>
        <taxon>Eukaryota</taxon>
        <taxon>Haptista</taxon>
        <taxon>Haptophyta</taxon>
        <taxon>Pavlovophyceae</taxon>
        <taxon>Pavlovales</taxon>
        <taxon>Pavlovaceae</taxon>
        <taxon>Diacronema</taxon>
    </lineage>
</organism>
<feature type="chain" id="PRO_5035243985" evidence="5">
    <location>
        <begin position="20"/>
        <end position="375"/>
    </location>
</feature>
<comment type="subcellular location">
    <subcellularLocation>
        <location evidence="1">Plastid</location>
        <location evidence="1">Chloroplast</location>
    </subcellularLocation>
</comment>
<comment type="caution">
    <text evidence="6">The sequence shown here is derived from an EMBL/GenBank/DDBJ whole genome shotgun (WGS) entry which is preliminary data.</text>
</comment>
<keyword evidence="3" id="KW-0934">Plastid</keyword>
<dbReference type="Gene3D" id="3.40.1350.100">
    <property type="match status" value="1"/>
</dbReference>
<dbReference type="PANTHER" id="PTHR33926">
    <property type="entry name" value="PROTEIN TIC 22, CHLOROPLASTIC"/>
    <property type="match status" value="1"/>
</dbReference>
<name>A0A8J5XXT9_DIALT</name>
<dbReference type="EMBL" id="JAGTXO010000002">
    <property type="protein sequence ID" value="KAG8469890.1"/>
    <property type="molecule type" value="Genomic_DNA"/>
</dbReference>
<evidence type="ECO:0000313" key="6">
    <source>
        <dbReference type="EMBL" id="KAG8469890.1"/>
    </source>
</evidence>
<protein>
    <submittedName>
        <fullName evidence="6">Uncharacterized protein</fullName>
    </submittedName>
</protein>
<accession>A0A8J5XXT9</accession>
<dbReference type="OrthoDB" id="10611569at2759"/>
<evidence type="ECO:0000256" key="5">
    <source>
        <dbReference type="SAM" id="SignalP"/>
    </source>
</evidence>
<evidence type="ECO:0000256" key="1">
    <source>
        <dbReference type="ARBA" id="ARBA00004229"/>
    </source>
</evidence>
<dbReference type="GO" id="GO:0009507">
    <property type="term" value="C:chloroplast"/>
    <property type="evidence" value="ECO:0007669"/>
    <property type="project" value="UniProtKB-SubCell"/>
</dbReference>
<keyword evidence="7" id="KW-1185">Reference proteome</keyword>
<dbReference type="Proteomes" id="UP000751190">
    <property type="component" value="Unassembled WGS sequence"/>
</dbReference>
<feature type="signal peptide" evidence="5">
    <location>
        <begin position="1"/>
        <end position="19"/>
    </location>
</feature>
<evidence type="ECO:0000256" key="3">
    <source>
        <dbReference type="ARBA" id="ARBA00022640"/>
    </source>
</evidence>
<sequence>MRVALIIALLACASGVVHAEDRAQRPFRRGRVAGRRPTRRREPDAAVDRAIPLAVSLPIGLGIGAAVLPLSPVYAAIALGVTQAPGSRVLLGRFASAVGGALGLRRARPAEEDITVRTFARALNARLPNIVDELDQVPVFLVVDESGKPLKIAVGEDSSSNLTFAYLEFSDAQGLSRGLRTPDGEPVEGIKVFGTSLGSVVREYLERRDTNGTDEMLIMPSSIEVRTAQELIAKLGTSNTLVPNSVPIYQVEGLPADDADAGAEAGGGGAAADGEGSSAQGTAAAQPPPVLSFFRFSDMQARVEAVKSRDPVAMPQLKVRLMRLHEVAALAGSERLPGKPRFIPSTSAVTALASMRASGSGGPPPGGGARERSEA</sequence>
<gene>
    <name evidence="6" type="ORF">KFE25_006345</name>
</gene>
<feature type="region of interest" description="Disordered" evidence="4">
    <location>
        <begin position="353"/>
        <end position="375"/>
    </location>
</feature>